<evidence type="ECO:0000259" key="4">
    <source>
        <dbReference type="PROSITE" id="PS01124"/>
    </source>
</evidence>
<protein>
    <submittedName>
        <fullName evidence="5">AraC family transcriptional regulator</fullName>
    </submittedName>
</protein>
<keyword evidence="2" id="KW-0238">DNA-binding</keyword>
<dbReference type="CDD" id="cd06976">
    <property type="entry name" value="cupin_MtlR-like_N"/>
    <property type="match status" value="1"/>
</dbReference>
<dbReference type="PROSITE" id="PS00041">
    <property type="entry name" value="HTH_ARAC_FAMILY_1"/>
    <property type="match status" value="1"/>
</dbReference>
<evidence type="ECO:0000256" key="1">
    <source>
        <dbReference type="ARBA" id="ARBA00023015"/>
    </source>
</evidence>
<dbReference type="InterPro" id="IPR009057">
    <property type="entry name" value="Homeodomain-like_sf"/>
</dbReference>
<sequence>MANRRLKLLPEFEHDLCRDPRLGYEAASPDFVRCVEHGSPTPLERWHCHDEYELQLIVGAHGRAFVGDYVGHFEPGHLVLTGPRLPHNWISNDLPPNGIDVRSLVLQFRAEPLRDGMRAIPEMEEVRPLLERSRQGIEFFGLSDNVRDRFYRIKRSHGLERFAEFISLLCLLRRCDDYRVLSSEPAAVGSAGDTPSTINTIVEYLNENFAEDLSLSDISAHFNMTESGFSRFFSKATSSTFTAFVNRLRVHKACELLMHSESQIASICYAVGFNNLANFNRRFREVKRTTPSEFRHQALARLGRGVASRGGC</sequence>
<dbReference type="Proteomes" id="UP001363010">
    <property type="component" value="Unassembled WGS sequence"/>
</dbReference>
<dbReference type="PANTHER" id="PTHR43280:SF27">
    <property type="entry name" value="TRANSCRIPTIONAL REGULATOR MTLR"/>
    <property type="match status" value="1"/>
</dbReference>
<dbReference type="Gene3D" id="1.10.10.60">
    <property type="entry name" value="Homeodomain-like"/>
    <property type="match status" value="2"/>
</dbReference>
<keyword evidence="3" id="KW-0804">Transcription</keyword>
<dbReference type="InterPro" id="IPR018062">
    <property type="entry name" value="HTH_AraC-typ_CS"/>
</dbReference>
<accession>A0ABU8W5P7</accession>
<organism evidence="5 6">
    <name type="scientific">Variovorax humicola</name>
    <dbReference type="NCBI Taxonomy" id="1769758"/>
    <lineage>
        <taxon>Bacteria</taxon>
        <taxon>Pseudomonadati</taxon>
        <taxon>Pseudomonadota</taxon>
        <taxon>Betaproteobacteria</taxon>
        <taxon>Burkholderiales</taxon>
        <taxon>Comamonadaceae</taxon>
        <taxon>Variovorax</taxon>
    </lineage>
</organism>
<feature type="domain" description="HTH araC/xylS-type" evidence="4">
    <location>
        <begin position="199"/>
        <end position="297"/>
    </location>
</feature>
<dbReference type="PANTHER" id="PTHR43280">
    <property type="entry name" value="ARAC-FAMILY TRANSCRIPTIONAL REGULATOR"/>
    <property type="match status" value="1"/>
</dbReference>
<evidence type="ECO:0000313" key="6">
    <source>
        <dbReference type="Proteomes" id="UP001363010"/>
    </source>
</evidence>
<reference evidence="5 6" key="1">
    <citation type="submission" date="2024-03" db="EMBL/GenBank/DDBJ databases">
        <title>Novel species of the genus Variovorax.</title>
        <authorList>
            <person name="Liu Q."/>
            <person name="Xin Y.-H."/>
        </authorList>
    </citation>
    <scope>NUCLEOTIDE SEQUENCE [LARGE SCALE GENOMIC DNA]</scope>
    <source>
        <strain evidence="5 6">KACC 18501</strain>
    </source>
</reference>
<proteinExistence type="predicted"/>
<evidence type="ECO:0000313" key="5">
    <source>
        <dbReference type="EMBL" id="MEJ8825370.1"/>
    </source>
</evidence>
<name>A0ABU8W5P7_9BURK</name>
<dbReference type="PROSITE" id="PS01124">
    <property type="entry name" value="HTH_ARAC_FAMILY_2"/>
    <property type="match status" value="1"/>
</dbReference>
<dbReference type="SUPFAM" id="SSF46689">
    <property type="entry name" value="Homeodomain-like"/>
    <property type="match status" value="2"/>
</dbReference>
<evidence type="ECO:0000256" key="2">
    <source>
        <dbReference type="ARBA" id="ARBA00023125"/>
    </source>
</evidence>
<dbReference type="SMART" id="SM00342">
    <property type="entry name" value="HTH_ARAC"/>
    <property type="match status" value="1"/>
</dbReference>
<dbReference type="InterPro" id="IPR018060">
    <property type="entry name" value="HTH_AraC"/>
</dbReference>
<dbReference type="EMBL" id="JBBKZV010000021">
    <property type="protein sequence ID" value="MEJ8825370.1"/>
    <property type="molecule type" value="Genomic_DNA"/>
</dbReference>
<keyword evidence="6" id="KW-1185">Reference proteome</keyword>
<keyword evidence="1" id="KW-0805">Transcription regulation</keyword>
<comment type="caution">
    <text evidence="5">The sequence shown here is derived from an EMBL/GenBank/DDBJ whole genome shotgun (WGS) entry which is preliminary data.</text>
</comment>
<gene>
    <name evidence="5" type="ORF">WKW80_25670</name>
</gene>
<dbReference type="Pfam" id="PF12833">
    <property type="entry name" value="HTH_18"/>
    <property type="match status" value="1"/>
</dbReference>
<evidence type="ECO:0000256" key="3">
    <source>
        <dbReference type="ARBA" id="ARBA00023163"/>
    </source>
</evidence>
<dbReference type="RefSeq" id="WP_340366402.1">
    <property type="nucleotide sequence ID" value="NZ_JBBKZV010000021.1"/>
</dbReference>